<evidence type="ECO:0000313" key="2">
    <source>
        <dbReference type="EMBL" id="WAR01448.1"/>
    </source>
</evidence>
<dbReference type="EMBL" id="CP111015">
    <property type="protein sequence ID" value="WAR01448.1"/>
    <property type="molecule type" value="Genomic_DNA"/>
</dbReference>
<feature type="non-terminal residue" evidence="2">
    <location>
        <position position="1"/>
    </location>
</feature>
<dbReference type="Gene3D" id="3.80.10.10">
    <property type="entry name" value="Ribonuclease Inhibitor"/>
    <property type="match status" value="1"/>
</dbReference>
<keyword evidence="3" id="KW-1185">Reference proteome</keyword>
<accession>A0ABY7DXT5</accession>
<dbReference type="PANTHER" id="PTHR24373">
    <property type="entry name" value="SLIT RELATED LEUCINE-RICH REPEAT NEURONAL PROTEIN"/>
    <property type="match status" value="1"/>
</dbReference>
<dbReference type="PANTHER" id="PTHR24373:SF275">
    <property type="entry name" value="TIR DOMAIN-CONTAINING PROTEIN"/>
    <property type="match status" value="1"/>
</dbReference>
<dbReference type="Pfam" id="PF13855">
    <property type="entry name" value="LRR_8"/>
    <property type="match status" value="1"/>
</dbReference>
<dbReference type="Pfam" id="PF13306">
    <property type="entry name" value="LRR_5"/>
    <property type="match status" value="1"/>
</dbReference>
<dbReference type="InterPro" id="IPR050328">
    <property type="entry name" value="Dev_Immune_Receptor"/>
</dbReference>
<protein>
    <submittedName>
        <fullName evidence="2">RTN4R-like protein</fullName>
    </submittedName>
</protein>
<name>A0ABY7DXT5_MYAAR</name>
<proteinExistence type="predicted"/>
<dbReference type="SUPFAM" id="SSF52058">
    <property type="entry name" value="L domain-like"/>
    <property type="match status" value="1"/>
</dbReference>
<dbReference type="InterPro" id="IPR001611">
    <property type="entry name" value="Leu-rich_rpt"/>
</dbReference>
<dbReference type="Proteomes" id="UP001164746">
    <property type="component" value="Chromosome 4"/>
</dbReference>
<gene>
    <name evidence="2" type="ORF">MAR_008006</name>
</gene>
<sequence length="188" mass="20983">NITEHYNASPSSVTETCDGVVQCPNGDDERLCNIQCPQNCSSEDLSIVCIDSPTNDEHVMDISKYFHYLVSLNISKSGIEEVSGSSLKFLPNIKVLDISNNKLVSVKRNTFVNLNFFTQLVIKGNTDLLSIEPGAFKNLKMDTLSFHRCGLMSIQKETFKGLKLKELGQSQNSIRTVSDIAFRDVYVH</sequence>
<dbReference type="InterPro" id="IPR026906">
    <property type="entry name" value="LRR_5"/>
</dbReference>
<organism evidence="2 3">
    <name type="scientific">Mya arenaria</name>
    <name type="common">Soft-shell clam</name>
    <dbReference type="NCBI Taxonomy" id="6604"/>
    <lineage>
        <taxon>Eukaryota</taxon>
        <taxon>Metazoa</taxon>
        <taxon>Spiralia</taxon>
        <taxon>Lophotrochozoa</taxon>
        <taxon>Mollusca</taxon>
        <taxon>Bivalvia</taxon>
        <taxon>Autobranchia</taxon>
        <taxon>Heteroconchia</taxon>
        <taxon>Euheterodonta</taxon>
        <taxon>Imparidentia</taxon>
        <taxon>Neoheterodontei</taxon>
        <taxon>Myida</taxon>
        <taxon>Myoidea</taxon>
        <taxon>Myidae</taxon>
        <taxon>Mya</taxon>
    </lineage>
</organism>
<evidence type="ECO:0000256" key="1">
    <source>
        <dbReference type="ARBA" id="ARBA00022729"/>
    </source>
</evidence>
<keyword evidence="1" id="KW-0732">Signal</keyword>
<dbReference type="InterPro" id="IPR032675">
    <property type="entry name" value="LRR_dom_sf"/>
</dbReference>
<reference evidence="2" key="1">
    <citation type="submission" date="2022-11" db="EMBL/GenBank/DDBJ databases">
        <title>Centuries of genome instability and evolution in soft-shell clam transmissible cancer (bioRxiv).</title>
        <authorList>
            <person name="Hart S.F.M."/>
            <person name="Yonemitsu M.A."/>
            <person name="Giersch R.M."/>
            <person name="Beal B.F."/>
            <person name="Arriagada G."/>
            <person name="Davis B.W."/>
            <person name="Ostrander E.A."/>
            <person name="Goff S.P."/>
            <person name="Metzger M.J."/>
        </authorList>
    </citation>
    <scope>NUCLEOTIDE SEQUENCE</scope>
    <source>
        <strain evidence="2">MELC-2E11</strain>
        <tissue evidence="2">Siphon/mantle</tissue>
    </source>
</reference>
<evidence type="ECO:0000313" key="3">
    <source>
        <dbReference type="Proteomes" id="UP001164746"/>
    </source>
</evidence>